<evidence type="ECO:0000256" key="2">
    <source>
        <dbReference type="ARBA" id="ARBA00009173"/>
    </source>
</evidence>
<evidence type="ECO:0000256" key="3">
    <source>
        <dbReference type="ARBA" id="ARBA00022485"/>
    </source>
</evidence>
<dbReference type="InterPro" id="IPR052375">
    <property type="entry name" value="Complex_I_20kDa-like"/>
</dbReference>
<dbReference type="PANTHER" id="PTHR42989">
    <property type="entry name" value="HYDROGENASE-4 COMPONENT I"/>
    <property type="match status" value="1"/>
</dbReference>
<comment type="cofactor">
    <cofactor evidence="1">
        <name>[4Fe-4S] cluster</name>
        <dbReference type="ChEBI" id="CHEBI:49883"/>
    </cofactor>
</comment>
<sequence length="157" mass="17284">MQNKITNFFTKNILRKSMWLFHFNSGGCNGCDIEFVAALTPLYDVERMGIQLVSSPRHADILVVTGPVTLQSLSSLKLIYEQMPSPKYVIAVGNCACDGCVFKDSYNVLEGVDKVLPVDVYIPGCPPSPRAIFRVLQSIYHGKLVVTGEKVGEEEVG</sequence>
<dbReference type="PROSITE" id="PS01150">
    <property type="entry name" value="COMPLEX1_20K"/>
    <property type="match status" value="1"/>
</dbReference>
<name>E3GYP3_METFV</name>
<dbReference type="GO" id="GO:0051539">
    <property type="term" value="F:4 iron, 4 sulfur cluster binding"/>
    <property type="evidence" value="ECO:0007669"/>
    <property type="project" value="UniProtKB-KW"/>
</dbReference>
<comment type="similarity">
    <text evidence="2">Belongs to the complex I 20 kDa subunit family.</text>
</comment>
<dbReference type="NCBIfam" id="NF005012">
    <property type="entry name" value="PRK06411.1"/>
    <property type="match status" value="1"/>
</dbReference>
<keyword evidence="8" id="KW-0830">Ubiquinone</keyword>
<dbReference type="GO" id="GO:0048038">
    <property type="term" value="F:quinone binding"/>
    <property type="evidence" value="ECO:0007669"/>
    <property type="project" value="InterPro"/>
</dbReference>
<keyword evidence="9" id="KW-1185">Reference proteome</keyword>
<protein>
    <submittedName>
        <fullName evidence="8">NADH ubiquinone oxidoreductase 20 kDa subunit</fullName>
    </submittedName>
</protein>
<keyword evidence="4" id="KW-0479">Metal-binding</keyword>
<dbReference type="InterPro" id="IPR006138">
    <property type="entry name" value="NADH_UQ_OxRdtase_20Kd_su"/>
</dbReference>
<keyword evidence="3" id="KW-0004">4Fe-4S</keyword>
<dbReference type="GO" id="GO:0008137">
    <property type="term" value="F:NADH dehydrogenase (ubiquinone) activity"/>
    <property type="evidence" value="ECO:0007669"/>
    <property type="project" value="InterPro"/>
</dbReference>
<dbReference type="SUPFAM" id="SSF56770">
    <property type="entry name" value="HydA/Nqo6-like"/>
    <property type="match status" value="1"/>
</dbReference>
<dbReference type="Gene3D" id="3.40.50.12280">
    <property type="match status" value="1"/>
</dbReference>
<proteinExistence type="inferred from homology"/>
<reference evidence="8 9" key="1">
    <citation type="journal article" date="2010" name="Stand. Genomic Sci.">
        <title>Complete genome sequence of Methanothermus fervidus type strain (V24S).</title>
        <authorList>
            <person name="Anderson I."/>
            <person name="Djao O.D."/>
            <person name="Misra M."/>
            <person name="Chertkov O."/>
            <person name="Nolan M."/>
            <person name="Lucas S."/>
            <person name="Lapidus A."/>
            <person name="Del Rio T.G."/>
            <person name="Tice H."/>
            <person name="Cheng J.F."/>
            <person name="Tapia R."/>
            <person name="Han C."/>
            <person name="Goodwin L."/>
            <person name="Pitluck S."/>
            <person name="Liolios K."/>
            <person name="Ivanova N."/>
            <person name="Mavromatis K."/>
            <person name="Mikhailova N."/>
            <person name="Pati A."/>
            <person name="Brambilla E."/>
            <person name="Chen A."/>
            <person name="Palaniappan K."/>
            <person name="Land M."/>
            <person name="Hauser L."/>
            <person name="Chang Y.J."/>
            <person name="Jeffries C.D."/>
            <person name="Sikorski J."/>
            <person name="Spring S."/>
            <person name="Rohde M."/>
            <person name="Eichinger K."/>
            <person name="Huber H."/>
            <person name="Wirth R."/>
            <person name="Goker M."/>
            <person name="Detter J.C."/>
            <person name="Woyke T."/>
            <person name="Bristow J."/>
            <person name="Eisen J.A."/>
            <person name="Markowitz V."/>
            <person name="Hugenholtz P."/>
            <person name="Klenk H.P."/>
            <person name="Kyrpides N.C."/>
        </authorList>
    </citation>
    <scope>NUCLEOTIDE SEQUENCE [LARGE SCALE GENOMIC DNA]</scope>
    <source>
        <strain evidence="9">ATCC 43054 / DSM 2088 / JCM 10308 / V24 S</strain>
    </source>
</reference>
<organism evidence="8 9">
    <name type="scientific">Methanothermus fervidus (strain ATCC 43054 / DSM 2088 / JCM 10308 / V24 S)</name>
    <dbReference type="NCBI Taxonomy" id="523846"/>
    <lineage>
        <taxon>Archaea</taxon>
        <taxon>Methanobacteriati</taxon>
        <taxon>Methanobacteriota</taxon>
        <taxon>Methanomada group</taxon>
        <taxon>Methanobacteria</taxon>
        <taxon>Methanobacteriales</taxon>
        <taxon>Methanothermaceae</taxon>
        <taxon>Methanothermus</taxon>
    </lineage>
</organism>
<evidence type="ECO:0000256" key="1">
    <source>
        <dbReference type="ARBA" id="ARBA00001966"/>
    </source>
</evidence>
<feature type="domain" description="NADH:ubiquinone oxidoreductase-like 20kDa subunit" evidence="7">
    <location>
        <begin position="28"/>
        <end position="138"/>
    </location>
</feature>
<keyword evidence="6" id="KW-0411">Iron-sulfur</keyword>
<dbReference type="EMBL" id="CP002278">
    <property type="protein sequence ID" value="ADP77425.1"/>
    <property type="molecule type" value="Genomic_DNA"/>
</dbReference>
<evidence type="ECO:0000256" key="4">
    <source>
        <dbReference type="ARBA" id="ARBA00022723"/>
    </source>
</evidence>
<dbReference type="Pfam" id="PF01058">
    <property type="entry name" value="Oxidored_q6"/>
    <property type="match status" value="1"/>
</dbReference>
<dbReference type="InterPro" id="IPR006137">
    <property type="entry name" value="NADH_UbQ_OxRdtase-like_20kDa"/>
</dbReference>
<evidence type="ECO:0000259" key="7">
    <source>
        <dbReference type="Pfam" id="PF01058"/>
    </source>
</evidence>
<dbReference type="PANTHER" id="PTHR42989:SF1">
    <property type="entry name" value="FORMATE HYDROGENLYASE SUBUNIT 7-RELATED"/>
    <property type="match status" value="1"/>
</dbReference>
<dbReference type="HOGENOM" id="CLU_055737_7_3_2"/>
<evidence type="ECO:0000256" key="6">
    <source>
        <dbReference type="ARBA" id="ARBA00023014"/>
    </source>
</evidence>
<dbReference type="STRING" id="523846.Mfer_0626"/>
<dbReference type="GO" id="GO:0046872">
    <property type="term" value="F:metal ion binding"/>
    <property type="evidence" value="ECO:0007669"/>
    <property type="project" value="UniProtKB-KW"/>
</dbReference>
<evidence type="ECO:0000313" key="8">
    <source>
        <dbReference type="EMBL" id="ADP77425.1"/>
    </source>
</evidence>
<evidence type="ECO:0000256" key="5">
    <source>
        <dbReference type="ARBA" id="ARBA00023004"/>
    </source>
</evidence>
<accession>E3GYP3</accession>
<dbReference type="Proteomes" id="UP000002315">
    <property type="component" value="Chromosome"/>
</dbReference>
<dbReference type="OrthoDB" id="5740at2157"/>
<dbReference type="KEGG" id="mfv:Mfer_0626"/>
<gene>
    <name evidence="8" type="ordered locus">Mfer_0626</name>
</gene>
<dbReference type="AlphaFoldDB" id="E3GYP3"/>
<keyword evidence="5" id="KW-0408">Iron</keyword>
<evidence type="ECO:0000313" key="9">
    <source>
        <dbReference type="Proteomes" id="UP000002315"/>
    </source>
</evidence>